<evidence type="ECO:0000313" key="3">
    <source>
        <dbReference type="EnsemblPlants" id="ONIVA02G32530.1"/>
    </source>
</evidence>
<feature type="transmembrane region" description="Helical" evidence="2">
    <location>
        <begin position="78"/>
        <end position="98"/>
    </location>
</feature>
<dbReference type="Gramene" id="ONIVA02G32530.1">
    <property type="protein sequence ID" value="ONIVA02G32530.1"/>
    <property type="gene ID" value="ONIVA02G32530"/>
</dbReference>
<protein>
    <submittedName>
        <fullName evidence="3">Uncharacterized protein</fullName>
    </submittedName>
</protein>
<evidence type="ECO:0000256" key="2">
    <source>
        <dbReference type="SAM" id="Phobius"/>
    </source>
</evidence>
<reference evidence="3" key="1">
    <citation type="submission" date="2015-04" db="UniProtKB">
        <authorList>
            <consortium name="EnsemblPlants"/>
        </authorList>
    </citation>
    <scope>IDENTIFICATION</scope>
    <source>
        <strain evidence="3">SL10</strain>
    </source>
</reference>
<dbReference type="Proteomes" id="UP000006591">
    <property type="component" value="Chromosome 2"/>
</dbReference>
<evidence type="ECO:0000256" key="1">
    <source>
        <dbReference type="SAM" id="MobiDB-lite"/>
    </source>
</evidence>
<keyword evidence="2" id="KW-0812">Transmembrane</keyword>
<feature type="transmembrane region" description="Helical" evidence="2">
    <location>
        <begin position="110"/>
        <end position="128"/>
    </location>
</feature>
<keyword evidence="2" id="KW-1133">Transmembrane helix</keyword>
<reference evidence="3" key="2">
    <citation type="submission" date="2018-04" db="EMBL/GenBank/DDBJ databases">
        <title>OnivRS2 (Oryza nivara Reference Sequence Version 2).</title>
        <authorList>
            <person name="Zhang J."/>
            <person name="Kudrna D."/>
            <person name="Lee S."/>
            <person name="Talag J."/>
            <person name="Rajasekar S."/>
            <person name="Welchert J."/>
            <person name="Hsing Y.-I."/>
            <person name="Wing R.A."/>
        </authorList>
    </citation>
    <scope>NUCLEOTIDE SEQUENCE [LARGE SCALE GENOMIC DNA]</scope>
    <source>
        <strain evidence="3">SL10</strain>
    </source>
</reference>
<keyword evidence="4" id="KW-1185">Reference proteome</keyword>
<feature type="compositionally biased region" description="Basic and acidic residues" evidence="1">
    <location>
        <begin position="42"/>
        <end position="51"/>
    </location>
</feature>
<accession>A0A0E0GC06</accession>
<proteinExistence type="predicted"/>
<keyword evidence="2" id="KW-0472">Membrane</keyword>
<organism evidence="3">
    <name type="scientific">Oryza nivara</name>
    <name type="common">Indian wild rice</name>
    <name type="synonym">Oryza sativa f. spontanea</name>
    <dbReference type="NCBI Taxonomy" id="4536"/>
    <lineage>
        <taxon>Eukaryota</taxon>
        <taxon>Viridiplantae</taxon>
        <taxon>Streptophyta</taxon>
        <taxon>Embryophyta</taxon>
        <taxon>Tracheophyta</taxon>
        <taxon>Spermatophyta</taxon>
        <taxon>Magnoliopsida</taxon>
        <taxon>Liliopsida</taxon>
        <taxon>Poales</taxon>
        <taxon>Poaceae</taxon>
        <taxon>BOP clade</taxon>
        <taxon>Oryzoideae</taxon>
        <taxon>Oryzeae</taxon>
        <taxon>Oryzinae</taxon>
        <taxon>Oryza</taxon>
    </lineage>
</organism>
<feature type="region of interest" description="Disordered" evidence="1">
    <location>
        <begin position="39"/>
        <end position="67"/>
    </location>
</feature>
<dbReference type="EnsemblPlants" id="ONIVA02G32530.1">
    <property type="protein sequence ID" value="ONIVA02G32530.1"/>
    <property type="gene ID" value="ONIVA02G32530"/>
</dbReference>
<dbReference type="AlphaFoldDB" id="A0A0E0GC06"/>
<sequence>MTTPPYLRRVSPAASCFGCAGGEAPTLDDNDVAPLLDVETGGGDRRGRPAAEEMMTGKQPRREPTTTDAEMMHEWNRAGVMAIKCVVRGVLIVFWLYMVDLVRRLFSTHILGALIAYVVAMFVSFYFWTRVIGRVACGTISHFHPTGSKQHYVNYNGKLFLFLERLLFACHLDKYKKFEKKEMIY</sequence>
<name>A0A0E0GC06_ORYNI</name>
<evidence type="ECO:0000313" key="4">
    <source>
        <dbReference type="Proteomes" id="UP000006591"/>
    </source>
</evidence>
<dbReference type="HOGENOM" id="CLU_1463499_0_0_1"/>